<name>A0ABQ9WZZ3_9EUKA</name>
<feature type="region of interest" description="Disordered" evidence="1">
    <location>
        <begin position="187"/>
        <end position="218"/>
    </location>
</feature>
<organism evidence="2 3">
    <name type="scientific">Blattamonas nauphoetae</name>
    <dbReference type="NCBI Taxonomy" id="2049346"/>
    <lineage>
        <taxon>Eukaryota</taxon>
        <taxon>Metamonada</taxon>
        <taxon>Preaxostyla</taxon>
        <taxon>Oxymonadida</taxon>
        <taxon>Blattamonas</taxon>
    </lineage>
</organism>
<reference evidence="2 3" key="1">
    <citation type="journal article" date="2022" name="bioRxiv">
        <title>Genomics of Preaxostyla Flagellates Illuminates Evolutionary Transitions and the Path Towards Mitochondrial Loss.</title>
        <authorList>
            <person name="Novak L.V.F."/>
            <person name="Treitli S.C."/>
            <person name="Pyrih J."/>
            <person name="Halakuc P."/>
            <person name="Pipaliya S.V."/>
            <person name="Vacek V."/>
            <person name="Brzon O."/>
            <person name="Soukal P."/>
            <person name="Eme L."/>
            <person name="Dacks J.B."/>
            <person name="Karnkowska A."/>
            <person name="Elias M."/>
            <person name="Hampl V."/>
        </authorList>
    </citation>
    <scope>NUCLEOTIDE SEQUENCE [LARGE SCALE GENOMIC DNA]</scope>
    <source>
        <strain evidence="2">NAU3</strain>
        <tissue evidence="2">Gut</tissue>
    </source>
</reference>
<evidence type="ECO:0000313" key="3">
    <source>
        <dbReference type="Proteomes" id="UP001281761"/>
    </source>
</evidence>
<accession>A0ABQ9WZZ3</accession>
<dbReference type="Proteomes" id="UP001281761">
    <property type="component" value="Unassembled WGS sequence"/>
</dbReference>
<dbReference type="EMBL" id="JARBJD010000289">
    <property type="protein sequence ID" value="KAK2944664.1"/>
    <property type="molecule type" value="Genomic_DNA"/>
</dbReference>
<comment type="caution">
    <text evidence="2">The sequence shown here is derived from an EMBL/GenBank/DDBJ whole genome shotgun (WGS) entry which is preliminary data.</text>
</comment>
<feature type="region of interest" description="Disordered" evidence="1">
    <location>
        <begin position="85"/>
        <end position="131"/>
    </location>
</feature>
<sequence length="402" mass="45000">MSDNQDDTRDIVRTMELSQMIIFPSLNNWSDDDLLVPPTDAFMEEWKKQIHFDPSAYLERLKAIKSKTYLAAPPIQIEPPVSQTVRTGEDAGMEPRQTNENTSSNDSPYPFRGHHQETIPNSTPTPPGFDGVFEELQSPGPFEGQGAMDEFMTPQSSTGTEGQPEGMLTDETVRDIQSRILACNSPDFNSITNSPHHTMAPSRPLGPTSEPPPPYSDSKTRDMLELVAYQFNKENKTELPFEKAFKCPQPEKSAPEHQKREWRRSKALAMAALLTFVRDGYVESKQAAPYAPIFVKITIQKKFGEVVQQAIVGDRIGLRRKMAQEDGVVGVQQATVFCLKAGESFGEFLGRLLILQSLLHNLPLRLLSLLAVVEVVFTPILPTCPTLRQFQSHFLQSPCCHV</sequence>
<proteinExistence type="predicted"/>
<feature type="compositionally biased region" description="Polar residues" evidence="1">
    <location>
        <begin position="187"/>
        <end position="196"/>
    </location>
</feature>
<keyword evidence="3" id="KW-1185">Reference proteome</keyword>
<feature type="compositionally biased region" description="Polar residues" evidence="1">
    <location>
        <begin position="96"/>
        <end position="107"/>
    </location>
</feature>
<evidence type="ECO:0000313" key="2">
    <source>
        <dbReference type="EMBL" id="KAK2944664.1"/>
    </source>
</evidence>
<protein>
    <submittedName>
        <fullName evidence="2">Uncharacterized protein</fullName>
    </submittedName>
</protein>
<gene>
    <name evidence="2" type="ORF">BLNAU_20410</name>
</gene>
<evidence type="ECO:0000256" key="1">
    <source>
        <dbReference type="SAM" id="MobiDB-lite"/>
    </source>
</evidence>